<keyword evidence="4" id="KW-1003">Cell membrane</keyword>
<keyword evidence="5" id="KW-0997">Cell inner membrane</keyword>
<dbReference type="InterPro" id="IPR010065">
    <property type="entry name" value="AA_ABC_transptr_permease_3TM"/>
</dbReference>
<feature type="transmembrane region" description="Helical" evidence="9">
    <location>
        <begin position="151"/>
        <end position="173"/>
    </location>
</feature>
<keyword evidence="6 9" id="KW-0812">Transmembrane</keyword>
<dbReference type="CDD" id="cd06261">
    <property type="entry name" value="TM_PBP2"/>
    <property type="match status" value="1"/>
</dbReference>
<dbReference type="SUPFAM" id="SSF161098">
    <property type="entry name" value="MetI-like"/>
    <property type="match status" value="1"/>
</dbReference>
<evidence type="ECO:0000256" key="8">
    <source>
        <dbReference type="ARBA" id="ARBA00023136"/>
    </source>
</evidence>
<evidence type="ECO:0000256" key="5">
    <source>
        <dbReference type="ARBA" id="ARBA00022519"/>
    </source>
</evidence>
<evidence type="ECO:0000313" key="11">
    <source>
        <dbReference type="EMBL" id="MFC3205767.1"/>
    </source>
</evidence>
<evidence type="ECO:0000256" key="3">
    <source>
        <dbReference type="ARBA" id="ARBA00022448"/>
    </source>
</evidence>
<evidence type="ECO:0000256" key="2">
    <source>
        <dbReference type="ARBA" id="ARBA00010072"/>
    </source>
</evidence>
<dbReference type="RefSeq" id="WP_378219520.1">
    <property type="nucleotide sequence ID" value="NZ_JBHRTK010000006.1"/>
</dbReference>
<evidence type="ECO:0000256" key="1">
    <source>
        <dbReference type="ARBA" id="ARBA00004429"/>
    </source>
</evidence>
<dbReference type="Pfam" id="PF00528">
    <property type="entry name" value="BPD_transp_1"/>
    <property type="match status" value="1"/>
</dbReference>
<dbReference type="InterPro" id="IPR000515">
    <property type="entry name" value="MetI-like"/>
</dbReference>
<evidence type="ECO:0000256" key="9">
    <source>
        <dbReference type="RuleBase" id="RU363032"/>
    </source>
</evidence>
<reference evidence="12" key="1">
    <citation type="journal article" date="2019" name="Int. J. Syst. Evol. Microbiol.">
        <title>The Global Catalogue of Microorganisms (GCM) 10K type strain sequencing project: providing services to taxonomists for standard genome sequencing and annotation.</title>
        <authorList>
            <consortium name="The Broad Institute Genomics Platform"/>
            <consortium name="The Broad Institute Genome Sequencing Center for Infectious Disease"/>
            <person name="Wu L."/>
            <person name="Ma J."/>
        </authorList>
    </citation>
    <scope>NUCLEOTIDE SEQUENCE [LARGE SCALE GENOMIC DNA]</scope>
    <source>
        <strain evidence="12">KCTC 52165</strain>
    </source>
</reference>
<dbReference type="InterPro" id="IPR051613">
    <property type="entry name" value="ABC_transp_permease_HisMQ"/>
</dbReference>
<dbReference type="Proteomes" id="UP001595583">
    <property type="component" value="Unassembled WGS sequence"/>
</dbReference>
<evidence type="ECO:0000256" key="4">
    <source>
        <dbReference type="ARBA" id="ARBA00022475"/>
    </source>
</evidence>
<gene>
    <name evidence="11" type="ORF">ACFOHJ_06040</name>
</gene>
<feature type="transmembrane region" description="Helical" evidence="9">
    <location>
        <begin position="52"/>
        <end position="72"/>
    </location>
</feature>
<dbReference type="Gene3D" id="1.10.3720.10">
    <property type="entry name" value="MetI-like"/>
    <property type="match status" value="1"/>
</dbReference>
<feature type="transmembrane region" description="Helical" evidence="9">
    <location>
        <begin position="92"/>
        <end position="111"/>
    </location>
</feature>
<organism evidence="11 12">
    <name type="scientific">Aquamicrobium soli</name>
    <dbReference type="NCBI Taxonomy" id="1811518"/>
    <lineage>
        <taxon>Bacteria</taxon>
        <taxon>Pseudomonadati</taxon>
        <taxon>Pseudomonadota</taxon>
        <taxon>Alphaproteobacteria</taxon>
        <taxon>Hyphomicrobiales</taxon>
        <taxon>Phyllobacteriaceae</taxon>
        <taxon>Aquamicrobium</taxon>
    </lineage>
</organism>
<evidence type="ECO:0000313" key="12">
    <source>
        <dbReference type="Proteomes" id="UP001595583"/>
    </source>
</evidence>
<feature type="domain" description="ABC transmembrane type-1" evidence="10">
    <location>
        <begin position="14"/>
        <end position="215"/>
    </location>
</feature>
<dbReference type="InterPro" id="IPR035906">
    <property type="entry name" value="MetI-like_sf"/>
</dbReference>
<sequence length="239" mass="25990">MPLLGFVEQLGLGAMVTIEVAVLSYLLALLVGTLFALATVRRRPIVNAIWQVYASIFTGVPSLLVAFLFYYAGSGMLASLFSVVGMRVNIEVNPFAAAVVALGLVYGAYIADIVRSAIHNVPPGQFEAANVLLIPRPTAWFFVILPQVLRLALPALSNMWIVVLKDTALISLIGLKEIMTYARLASGVTKEPFIYFILAAAFFLLMTGLTYLVTQRIEGWTGRGLRRAAPAREETARAL</sequence>
<dbReference type="PROSITE" id="PS50928">
    <property type="entry name" value="ABC_TM1"/>
    <property type="match status" value="1"/>
</dbReference>
<dbReference type="PANTHER" id="PTHR30133:SF2">
    <property type="entry name" value="ARGININE ABC TRANSPORTER PERMEASE PROTEIN ARTQ"/>
    <property type="match status" value="1"/>
</dbReference>
<name>A0ABV7KF13_9HYPH</name>
<dbReference type="PANTHER" id="PTHR30133">
    <property type="entry name" value="CATIONIC AMINO ACID TRANSPORTER, MEMBRANE COMPONENT"/>
    <property type="match status" value="1"/>
</dbReference>
<evidence type="ECO:0000259" key="10">
    <source>
        <dbReference type="PROSITE" id="PS50928"/>
    </source>
</evidence>
<accession>A0ABV7KF13</accession>
<feature type="transmembrane region" description="Helical" evidence="9">
    <location>
        <begin position="193"/>
        <end position="213"/>
    </location>
</feature>
<keyword evidence="12" id="KW-1185">Reference proteome</keyword>
<feature type="transmembrane region" description="Helical" evidence="9">
    <location>
        <begin position="20"/>
        <end position="40"/>
    </location>
</feature>
<proteinExistence type="inferred from homology"/>
<evidence type="ECO:0000256" key="7">
    <source>
        <dbReference type="ARBA" id="ARBA00022989"/>
    </source>
</evidence>
<protein>
    <submittedName>
        <fullName evidence="11">ABC transporter permease</fullName>
    </submittedName>
</protein>
<comment type="caution">
    <text evidence="11">The sequence shown here is derived from an EMBL/GenBank/DDBJ whole genome shotgun (WGS) entry which is preliminary data.</text>
</comment>
<comment type="similarity">
    <text evidence="2">Belongs to the binding-protein-dependent transport system permease family. HisMQ subfamily.</text>
</comment>
<comment type="subcellular location">
    <subcellularLocation>
        <location evidence="1">Cell inner membrane</location>
        <topology evidence="1">Multi-pass membrane protein</topology>
    </subcellularLocation>
    <subcellularLocation>
        <location evidence="9">Cell membrane</location>
        <topology evidence="9">Multi-pass membrane protein</topology>
    </subcellularLocation>
</comment>
<dbReference type="EMBL" id="JBHRTK010000006">
    <property type="protein sequence ID" value="MFC3205767.1"/>
    <property type="molecule type" value="Genomic_DNA"/>
</dbReference>
<evidence type="ECO:0000256" key="6">
    <source>
        <dbReference type="ARBA" id="ARBA00022692"/>
    </source>
</evidence>
<keyword evidence="7 9" id="KW-1133">Transmembrane helix</keyword>
<dbReference type="NCBIfam" id="TIGR01726">
    <property type="entry name" value="HEQRo_perm_3TM"/>
    <property type="match status" value="1"/>
</dbReference>
<keyword evidence="3 9" id="KW-0813">Transport</keyword>
<keyword evidence="8 9" id="KW-0472">Membrane</keyword>